<evidence type="ECO:0000313" key="2">
    <source>
        <dbReference type="EMBL" id="TCG05437.1"/>
    </source>
</evidence>
<dbReference type="EMBL" id="MWML01000168">
    <property type="protein sequence ID" value="TCG05437.1"/>
    <property type="molecule type" value="Genomic_DNA"/>
</dbReference>
<sequence length="82" mass="8690">MDAGNRSRPGCFAMMHALADLVTTTPPPLMVVIVFAVTYFVVGLPVHFTRGAGYRDVLGTMAGVFAALVYIALAVDSHANVH</sequence>
<comment type="caution">
    <text evidence="2">The sequence shown here is derived from an EMBL/GenBank/DDBJ whole genome shotgun (WGS) entry which is preliminary data.</text>
</comment>
<feature type="transmembrane region" description="Helical" evidence="1">
    <location>
        <begin position="57"/>
        <end position="75"/>
    </location>
</feature>
<organism evidence="2 3">
    <name type="scientific">Paraburkholderia steynii</name>
    <dbReference type="NCBI Taxonomy" id="1245441"/>
    <lineage>
        <taxon>Bacteria</taxon>
        <taxon>Pseudomonadati</taxon>
        <taxon>Pseudomonadota</taxon>
        <taxon>Betaproteobacteria</taxon>
        <taxon>Burkholderiales</taxon>
        <taxon>Burkholderiaceae</taxon>
        <taxon>Paraburkholderia</taxon>
    </lineage>
</organism>
<dbReference type="Proteomes" id="UP000294200">
    <property type="component" value="Unassembled WGS sequence"/>
</dbReference>
<keyword evidence="1" id="KW-0812">Transmembrane</keyword>
<accession>A0A4R0XEB9</accession>
<name>A0A4R0XEB9_9BURK</name>
<keyword evidence="3" id="KW-1185">Reference proteome</keyword>
<protein>
    <submittedName>
        <fullName evidence="2">Uncharacterized protein</fullName>
    </submittedName>
</protein>
<proteinExistence type="predicted"/>
<dbReference type="AlphaFoldDB" id="A0A4R0XEB9"/>
<keyword evidence="1" id="KW-1133">Transmembrane helix</keyword>
<feature type="transmembrane region" description="Helical" evidence="1">
    <location>
        <begin position="29"/>
        <end position="48"/>
    </location>
</feature>
<evidence type="ECO:0000256" key="1">
    <source>
        <dbReference type="SAM" id="Phobius"/>
    </source>
</evidence>
<reference evidence="2 3" key="1">
    <citation type="submission" date="2017-02" db="EMBL/GenBank/DDBJ databases">
        <title>Paraburkholderia sophoroidis sp. nov. and Paraburkholderia steynii sp. nov. rhizobial symbionts of the fynbos legume Hypocalyptus sophoroides.</title>
        <authorList>
            <person name="Steenkamp E.T."/>
            <person name="Beukes C.W."/>
            <person name="Van Zyl E."/>
            <person name="Avontuur J."/>
            <person name="Chan W.Y."/>
            <person name="Hassen A."/>
            <person name="Palmer M."/>
            <person name="Mthombeni L."/>
            <person name="Phalane F."/>
            <person name="Sereme K."/>
            <person name="Venter S.N."/>
        </authorList>
    </citation>
    <scope>NUCLEOTIDE SEQUENCE [LARGE SCALE GENOMIC DNA]</scope>
    <source>
        <strain evidence="2 3">HC1.1ba</strain>
    </source>
</reference>
<keyword evidence="1" id="KW-0472">Membrane</keyword>
<evidence type="ECO:0000313" key="3">
    <source>
        <dbReference type="Proteomes" id="UP000294200"/>
    </source>
</evidence>
<gene>
    <name evidence="2" type="ORF">BZM27_33665</name>
</gene>